<feature type="coiled-coil region" evidence="1">
    <location>
        <begin position="131"/>
        <end position="218"/>
    </location>
</feature>
<evidence type="ECO:0000313" key="2">
    <source>
        <dbReference type="EMBL" id="WFC94802.1"/>
    </source>
</evidence>
<dbReference type="AlphaFoldDB" id="A0AAF0INB8"/>
<dbReference type="EMBL" id="CP119951">
    <property type="protein sequence ID" value="WFC94802.1"/>
    <property type="molecule type" value="Genomic_DNA"/>
</dbReference>
<sequence length="261" mass="29147">MHVAVHGASHNSLTLAWADTQTGAPPDVYVDGERRMCAAAGAHFVVPRLEPGVAYTLHAVDGDAPAVYLTRPSLAPLHPARDEPLDQDTRELQHEIDTLRKAMARQAAYEHRQQHKIEQHYADAHALHETAERERNAASALASEAEVLERDAADAQRALEVAQALLADAEQQAAHEKEALAATLQRHEHAREHAARDVEFLQQERDALQGEIQRQRAQLPYERWSAHRRTSSYQEAAWAALPPHLESPTFQFPRAPRDEAT</sequence>
<reference evidence="2" key="1">
    <citation type="submission" date="2023-03" db="EMBL/GenBank/DDBJ databases">
        <title>Mating type loci evolution in Malassezia.</title>
        <authorList>
            <person name="Coelho M.A."/>
        </authorList>
    </citation>
    <scope>NUCLEOTIDE SEQUENCE</scope>
    <source>
        <strain evidence="2">CBS 14135</strain>
    </source>
</reference>
<keyword evidence="1" id="KW-0175">Coiled coil</keyword>
<proteinExistence type="predicted"/>
<dbReference type="Proteomes" id="UP001216638">
    <property type="component" value="Chromosome 1"/>
</dbReference>
<evidence type="ECO:0000313" key="3">
    <source>
        <dbReference type="Proteomes" id="UP001216638"/>
    </source>
</evidence>
<protein>
    <submittedName>
        <fullName evidence="2">Uncharacterized protein</fullName>
    </submittedName>
</protein>
<organism evidence="2 3">
    <name type="scientific">Malassezia brasiliensis</name>
    <dbReference type="NCBI Taxonomy" id="1821822"/>
    <lineage>
        <taxon>Eukaryota</taxon>
        <taxon>Fungi</taxon>
        <taxon>Dikarya</taxon>
        <taxon>Basidiomycota</taxon>
        <taxon>Ustilaginomycotina</taxon>
        <taxon>Malasseziomycetes</taxon>
        <taxon>Malasseziales</taxon>
        <taxon>Malasseziaceae</taxon>
        <taxon>Malassezia</taxon>
    </lineage>
</organism>
<evidence type="ECO:0000256" key="1">
    <source>
        <dbReference type="SAM" id="Coils"/>
    </source>
</evidence>
<name>A0AAF0INB8_9BASI</name>
<gene>
    <name evidence="2" type="ORF">MBRA1_001438</name>
</gene>
<keyword evidence="3" id="KW-1185">Reference proteome</keyword>
<accession>A0AAF0INB8</accession>